<dbReference type="HOGENOM" id="CLU_025443_1_0_9"/>
<dbReference type="GO" id="GO:0009245">
    <property type="term" value="P:lipid A biosynthetic process"/>
    <property type="evidence" value="ECO:0007669"/>
    <property type="project" value="TreeGrafter"/>
</dbReference>
<dbReference type="PANTHER" id="PTHR31302">
    <property type="entry name" value="TRANSMEMBRANE PROTEIN WITH METALLOPHOSPHOESTERASE DOMAIN-RELATED"/>
    <property type="match status" value="1"/>
</dbReference>
<reference evidence="5 6" key="1">
    <citation type="submission" date="2010-08" db="EMBL/GenBank/DDBJ databases">
        <title>Complete sequence of Clostridium cellulovorans 743B.</title>
        <authorList>
            <consortium name="US DOE Joint Genome Institute"/>
            <person name="Lucas S."/>
            <person name="Copeland A."/>
            <person name="Lapidus A."/>
            <person name="Cheng J.-F."/>
            <person name="Bruce D."/>
            <person name="Goodwin L."/>
            <person name="Pitluck S."/>
            <person name="Chertkov O."/>
            <person name="Detter J.C."/>
            <person name="Han C."/>
            <person name="Tapia R."/>
            <person name="Land M."/>
            <person name="Hauser L."/>
            <person name="Chang Y.-J."/>
            <person name="Jeffries C."/>
            <person name="Kyrpides N."/>
            <person name="Ivanova N."/>
            <person name="Mikhailova N."/>
            <person name="Hemme C.L."/>
            <person name="Woyke T."/>
        </authorList>
    </citation>
    <scope>NUCLEOTIDE SEQUENCE [LARGE SCALE GENOMIC DNA]</scope>
    <source>
        <strain evidence="6">ATCC 35296 / DSM 3052 / OCM 3 / 743B</strain>
    </source>
</reference>
<evidence type="ECO:0000313" key="6">
    <source>
        <dbReference type="Proteomes" id="UP000002730"/>
    </source>
</evidence>
<keyword evidence="6" id="KW-1185">Reference proteome</keyword>
<keyword evidence="3" id="KW-0812">Transmembrane</keyword>
<name>D9SRK4_CLOC7</name>
<dbReference type="InterPro" id="IPR051158">
    <property type="entry name" value="Metallophosphoesterase_sf"/>
</dbReference>
<keyword evidence="3" id="KW-1133">Transmembrane helix</keyword>
<dbReference type="AlphaFoldDB" id="D9SRK4"/>
<keyword evidence="2" id="KW-0378">Hydrolase</keyword>
<dbReference type="STRING" id="573061.Clocel_2736"/>
<dbReference type="GO" id="GO:0016020">
    <property type="term" value="C:membrane"/>
    <property type="evidence" value="ECO:0007669"/>
    <property type="project" value="GOC"/>
</dbReference>
<dbReference type="RefSeq" id="WP_010076623.1">
    <property type="nucleotide sequence ID" value="NC_014393.1"/>
</dbReference>
<dbReference type="Gene3D" id="3.60.21.10">
    <property type="match status" value="1"/>
</dbReference>
<dbReference type="GO" id="GO:0008758">
    <property type="term" value="F:UDP-2,3-diacylglucosamine hydrolase activity"/>
    <property type="evidence" value="ECO:0007669"/>
    <property type="project" value="TreeGrafter"/>
</dbReference>
<protein>
    <submittedName>
        <fullName evidence="5">Metallophosphoesterase</fullName>
    </submittedName>
</protein>
<dbReference type="CDD" id="cd07385">
    <property type="entry name" value="MPP_YkuE_C"/>
    <property type="match status" value="1"/>
</dbReference>
<evidence type="ECO:0000256" key="3">
    <source>
        <dbReference type="SAM" id="Phobius"/>
    </source>
</evidence>
<evidence type="ECO:0000256" key="2">
    <source>
        <dbReference type="ARBA" id="ARBA00022801"/>
    </source>
</evidence>
<evidence type="ECO:0000256" key="1">
    <source>
        <dbReference type="ARBA" id="ARBA00022723"/>
    </source>
</evidence>
<dbReference type="InterPro" id="IPR029052">
    <property type="entry name" value="Metallo-depent_PP-like"/>
</dbReference>
<proteinExistence type="predicted"/>
<dbReference type="Proteomes" id="UP000002730">
    <property type="component" value="Chromosome"/>
</dbReference>
<feature type="transmembrane region" description="Helical" evidence="3">
    <location>
        <begin position="6"/>
        <end position="25"/>
    </location>
</feature>
<dbReference type="InterPro" id="IPR004843">
    <property type="entry name" value="Calcineurin-like_PHP"/>
</dbReference>
<feature type="domain" description="Calcineurin-like phosphoesterase" evidence="4">
    <location>
        <begin position="44"/>
        <end position="201"/>
    </location>
</feature>
<evidence type="ECO:0000259" key="4">
    <source>
        <dbReference type="Pfam" id="PF00149"/>
    </source>
</evidence>
<dbReference type="SUPFAM" id="SSF56300">
    <property type="entry name" value="Metallo-dependent phosphatases"/>
    <property type="match status" value="1"/>
</dbReference>
<dbReference type="OrthoDB" id="9780884at2"/>
<dbReference type="EMBL" id="CP002160">
    <property type="protein sequence ID" value="ADL52433.1"/>
    <property type="molecule type" value="Genomic_DNA"/>
</dbReference>
<sequence length="265" mass="30830">MFEAKYIFSLLIIIILYIVFEIKFIKTNRLVIKTDKIDNGDYIKIFQLSDYHNSKVNSQIISKIREERPDIVVITGDIIDKRTKSYKNVYSLLRKIVEINKRVYFVNGNHEWKSGKLFEFLEHLENIGIKLLNNKMDIVEVRGMKINLCGIDCFPIYCDFEEAKNNLDSNTYTILLSHKPQITRFEGVSKIDLILSGHTHGGQIRLPFIRPFLKDKDGISSRYDKGLFNIRNLKLYIDSGVGTTRFPIRLFVRGQISLITLTSNN</sequence>
<keyword evidence="1" id="KW-0479">Metal-binding</keyword>
<dbReference type="Pfam" id="PF00149">
    <property type="entry name" value="Metallophos"/>
    <property type="match status" value="1"/>
</dbReference>
<keyword evidence="3" id="KW-0472">Membrane</keyword>
<accession>D9SRK4</accession>
<dbReference type="GO" id="GO:0046872">
    <property type="term" value="F:metal ion binding"/>
    <property type="evidence" value="ECO:0007669"/>
    <property type="project" value="UniProtKB-KW"/>
</dbReference>
<gene>
    <name evidence="5" type="ordered locus">Clocel_2736</name>
</gene>
<dbReference type="KEGG" id="ccb:Clocel_2736"/>
<evidence type="ECO:0000313" key="5">
    <source>
        <dbReference type="EMBL" id="ADL52433.1"/>
    </source>
</evidence>
<organism evidence="5 6">
    <name type="scientific">Clostridium cellulovorans (strain ATCC 35296 / DSM 3052 / OCM 3 / 743B)</name>
    <dbReference type="NCBI Taxonomy" id="573061"/>
    <lineage>
        <taxon>Bacteria</taxon>
        <taxon>Bacillati</taxon>
        <taxon>Bacillota</taxon>
        <taxon>Clostridia</taxon>
        <taxon>Eubacteriales</taxon>
        <taxon>Clostridiaceae</taxon>
        <taxon>Clostridium</taxon>
    </lineage>
</organism>
<dbReference type="PANTHER" id="PTHR31302:SF31">
    <property type="entry name" value="PHOSPHODIESTERASE YAEI"/>
    <property type="match status" value="1"/>
</dbReference>
<dbReference type="eggNOG" id="COG1408">
    <property type="taxonomic scope" value="Bacteria"/>
</dbReference>